<keyword evidence="6" id="KW-1185">Reference proteome</keyword>
<dbReference type="SUPFAM" id="SSF55729">
    <property type="entry name" value="Acyl-CoA N-acyltransferases (Nat)"/>
    <property type="match status" value="1"/>
</dbReference>
<comment type="similarity">
    <text evidence="3">Belongs to the acetyltransferase family. RimJ subfamily.</text>
</comment>
<keyword evidence="2" id="KW-0012">Acyltransferase</keyword>
<sequence length="174" mass="20562">MYSIKEVNDQLLIPLEPCHTNLIYKYLNHEKISHTYPISLPYTHRDAQNYVEHEIRCRQYGTRFSFAIQFKYRFAGVCALYDIDKSLGEAKLYYWVAVEFWNRGIATKALKKLMLFAKNELKIKSLRTGVLKRNIASRRVLEKNGFTLQNTLVNITEYHAKFIGEQFLEMEVNL</sequence>
<comment type="caution">
    <text evidence="5">The sequence shown here is derived from an EMBL/GenBank/DDBJ whole genome shotgun (WGS) entry which is preliminary data.</text>
</comment>
<dbReference type="InterPro" id="IPR016181">
    <property type="entry name" value="Acyl_CoA_acyltransferase"/>
</dbReference>
<dbReference type="Pfam" id="PF13302">
    <property type="entry name" value="Acetyltransf_3"/>
    <property type="match status" value="1"/>
</dbReference>
<evidence type="ECO:0000256" key="3">
    <source>
        <dbReference type="ARBA" id="ARBA00038502"/>
    </source>
</evidence>
<dbReference type="InterPro" id="IPR051531">
    <property type="entry name" value="N-acetyltransferase"/>
</dbReference>
<dbReference type="InterPro" id="IPR000182">
    <property type="entry name" value="GNAT_dom"/>
</dbReference>
<evidence type="ECO:0000313" key="6">
    <source>
        <dbReference type="Proteomes" id="UP001176883"/>
    </source>
</evidence>
<feature type="domain" description="N-acetyltransferase" evidence="4">
    <location>
        <begin position="22"/>
        <end position="174"/>
    </location>
</feature>
<evidence type="ECO:0000313" key="5">
    <source>
        <dbReference type="EMBL" id="MDO5970515.1"/>
    </source>
</evidence>
<dbReference type="PANTHER" id="PTHR43792">
    <property type="entry name" value="GNAT FAMILY, PUTATIVE (AFU_ORTHOLOGUE AFUA_3G00765)-RELATED-RELATED"/>
    <property type="match status" value="1"/>
</dbReference>
<dbReference type="PROSITE" id="PS51186">
    <property type="entry name" value="GNAT"/>
    <property type="match status" value="1"/>
</dbReference>
<dbReference type="EMBL" id="JAUOEK010000120">
    <property type="protein sequence ID" value="MDO5970515.1"/>
    <property type="molecule type" value="Genomic_DNA"/>
</dbReference>
<organism evidence="5 6">
    <name type="scientific">Flavivirga aquimarina</name>
    <dbReference type="NCBI Taxonomy" id="2027862"/>
    <lineage>
        <taxon>Bacteria</taxon>
        <taxon>Pseudomonadati</taxon>
        <taxon>Bacteroidota</taxon>
        <taxon>Flavobacteriia</taxon>
        <taxon>Flavobacteriales</taxon>
        <taxon>Flavobacteriaceae</taxon>
        <taxon>Flavivirga</taxon>
    </lineage>
</organism>
<name>A0ABT8WBL4_9FLAO</name>
<keyword evidence="1" id="KW-0808">Transferase</keyword>
<proteinExistence type="inferred from homology"/>
<accession>A0ABT8WBL4</accession>
<gene>
    <name evidence="5" type="ORF">Q4Q35_11925</name>
</gene>
<protein>
    <submittedName>
        <fullName evidence="5">GNAT family N-acetyltransferase</fullName>
    </submittedName>
</protein>
<evidence type="ECO:0000256" key="1">
    <source>
        <dbReference type="ARBA" id="ARBA00022679"/>
    </source>
</evidence>
<reference evidence="5" key="1">
    <citation type="submission" date="2023-07" db="EMBL/GenBank/DDBJ databases">
        <title>Two novel species in the genus Flavivirga.</title>
        <authorList>
            <person name="Kwon K."/>
        </authorList>
    </citation>
    <scope>NUCLEOTIDE SEQUENCE</scope>
    <source>
        <strain evidence="5">KCTC 52353</strain>
    </source>
</reference>
<evidence type="ECO:0000259" key="4">
    <source>
        <dbReference type="PROSITE" id="PS51186"/>
    </source>
</evidence>
<dbReference type="Proteomes" id="UP001176883">
    <property type="component" value="Unassembled WGS sequence"/>
</dbReference>
<dbReference type="PANTHER" id="PTHR43792:SF8">
    <property type="entry name" value="[RIBOSOMAL PROTEIN US5]-ALANINE N-ACETYLTRANSFERASE"/>
    <property type="match status" value="1"/>
</dbReference>
<dbReference type="RefSeq" id="WP_303278203.1">
    <property type="nucleotide sequence ID" value="NZ_JAUOEK010000120.1"/>
</dbReference>
<evidence type="ECO:0000256" key="2">
    <source>
        <dbReference type="ARBA" id="ARBA00023315"/>
    </source>
</evidence>
<dbReference type="Gene3D" id="3.40.630.30">
    <property type="match status" value="1"/>
</dbReference>